<protein>
    <submittedName>
        <fullName evidence="1">Uncharacterized protein</fullName>
    </submittedName>
</protein>
<dbReference type="AlphaFoldDB" id="A0AAW2FIX6"/>
<evidence type="ECO:0000313" key="1">
    <source>
        <dbReference type="EMBL" id="KAL0114701.1"/>
    </source>
</evidence>
<comment type="caution">
    <text evidence="1">The sequence shown here is derived from an EMBL/GenBank/DDBJ whole genome shotgun (WGS) entry which is preliminary data.</text>
</comment>
<accession>A0AAW2FIX6</accession>
<gene>
    <name evidence="1" type="ORF">PUN28_011778</name>
</gene>
<reference evidence="1 2" key="1">
    <citation type="submission" date="2023-03" db="EMBL/GenBank/DDBJ databases">
        <title>High recombination rates correlate with genetic variation in Cardiocondyla obscurior ants.</title>
        <authorList>
            <person name="Errbii M."/>
        </authorList>
    </citation>
    <scope>NUCLEOTIDE SEQUENCE [LARGE SCALE GENOMIC DNA]</scope>
    <source>
        <strain evidence="1">Alpha-2009</strain>
        <tissue evidence="1">Whole body</tissue>
    </source>
</reference>
<dbReference type="Proteomes" id="UP001430953">
    <property type="component" value="Unassembled WGS sequence"/>
</dbReference>
<proteinExistence type="predicted"/>
<name>A0AAW2FIX6_9HYME</name>
<keyword evidence="2" id="KW-1185">Reference proteome</keyword>
<organism evidence="1 2">
    <name type="scientific">Cardiocondyla obscurior</name>
    <dbReference type="NCBI Taxonomy" id="286306"/>
    <lineage>
        <taxon>Eukaryota</taxon>
        <taxon>Metazoa</taxon>
        <taxon>Ecdysozoa</taxon>
        <taxon>Arthropoda</taxon>
        <taxon>Hexapoda</taxon>
        <taxon>Insecta</taxon>
        <taxon>Pterygota</taxon>
        <taxon>Neoptera</taxon>
        <taxon>Endopterygota</taxon>
        <taxon>Hymenoptera</taxon>
        <taxon>Apocrita</taxon>
        <taxon>Aculeata</taxon>
        <taxon>Formicoidea</taxon>
        <taxon>Formicidae</taxon>
        <taxon>Myrmicinae</taxon>
        <taxon>Cardiocondyla</taxon>
    </lineage>
</organism>
<sequence>MLNSVHGPKTNFLFKSIFQLDIRTEPKFRVIIKQMRTFSINSSAAVINAQFETTLPRRDSDKRNRQFPKCQERSDAPYNVIRKVENDVGYHQRQLSDTGTYIPVYSFFQKFASGRYYSAYSLHHVRGSRENSGEQTYI</sequence>
<evidence type="ECO:0000313" key="2">
    <source>
        <dbReference type="Proteomes" id="UP001430953"/>
    </source>
</evidence>
<dbReference type="EMBL" id="JADYXP020000011">
    <property type="protein sequence ID" value="KAL0114701.1"/>
    <property type="molecule type" value="Genomic_DNA"/>
</dbReference>